<protein>
    <submittedName>
        <fullName evidence="2">Uncharacterized protein</fullName>
    </submittedName>
</protein>
<keyword evidence="1" id="KW-1185">Reference proteome</keyword>
<proteinExistence type="predicted"/>
<accession>A0A1I8B327</accession>
<dbReference type="AlphaFoldDB" id="A0A1I8B327"/>
<name>A0A1I8B327_MELHA</name>
<sequence length="193" mass="22797">MRLTHYSIYAINPISSALSITGKLRLVGPLLYGKVKSSYNKIKTIMGGVKKILNANNSMLEVYTDRLKWLKSVFFANDDYFSNNKTICLMVSFFRIMAPNEFYEINKIFGYTTKTYNLNEVKEWDGEECEDNEIINMAMQEQIILLEKEHYNFMQNNLENMNYILNDVIRKARLNKLFSTPKYKFFDENFKFS</sequence>
<evidence type="ECO:0000313" key="2">
    <source>
        <dbReference type="WBParaSite" id="MhA1_Contig1321.frz3.gene1"/>
    </source>
</evidence>
<organism evidence="1 2">
    <name type="scientific">Meloidogyne hapla</name>
    <name type="common">Root-knot nematode worm</name>
    <dbReference type="NCBI Taxonomy" id="6305"/>
    <lineage>
        <taxon>Eukaryota</taxon>
        <taxon>Metazoa</taxon>
        <taxon>Ecdysozoa</taxon>
        <taxon>Nematoda</taxon>
        <taxon>Chromadorea</taxon>
        <taxon>Rhabditida</taxon>
        <taxon>Tylenchina</taxon>
        <taxon>Tylenchomorpha</taxon>
        <taxon>Tylenchoidea</taxon>
        <taxon>Meloidogynidae</taxon>
        <taxon>Meloidogyninae</taxon>
        <taxon>Meloidogyne</taxon>
    </lineage>
</organism>
<evidence type="ECO:0000313" key="1">
    <source>
        <dbReference type="Proteomes" id="UP000095281"/>
    </source>
</evidence>
<dbReference type="WBParaSite" id="MhA1_Contig1321.frz3.gene1">
    <property type="protein sequence ID" value="MhA1_Contig1321.frz3.gene1"/>
    <property type="gene ID" value="MhA1_Contig1321.frz3.gene1"/>
</dbReference>
<reference evidence="2" key="1">
    <citation type="submission" date="2016-11" db="UniProtKB">
        <authorList>
            <consortium name="WormBaseParasite"/>
        </authorList>
    </citation>
    <scope>IDENTIFICATION</scope>
</reference>
<dbReference type="Proteomes" id="UP000095281">
    <property type="component" value="Unplaced"/>
</dbReference>